<proteinExistence type="predicted"/>
<sequence>MLDASQTNATPFSYWTLLVVPTDAPRSFGNHRVMADNTDLVNKPTERTQSFQAYYLGAVMTKA</sequence>
<protein>
    <submittedName>
        <fullName evidence="1">Uncharacterized protein</fullName>
    </submittedName>
</protein>
<comment type="caution">
    <text evidence="1">The sequence shown here is derived from an EMBL/GenBank/DDBJ whole genome shotgun (WGS) entry which is preliminary data.</text>
</comment>
<keyword evidence="2" id="KW-1185">Reference proteome</keyword>
<evidence type="ECO:0000313" key="1">
    <source>
        <dbReference type="EMBL" id="EMI18257.1"/>
    </source>
</evidence>
<name>M5RSA0_9BACT</name>
<accession>M5RSA0</accession>
<gene>
    <name evidence="1" type="ORF">RMSM_04818</name>
</gene>
<organism evidence="1 2">
    <name type="scientific">Rhodopirellula maiorica SM1</name>
    <dbReference type="NCBI Taxonomy" id="1265738"/>
    <lineage>
        <taxon>Bacteria</taxon>
        <taxon>Pseudomonadati</taxon>
        <taxon>Planctomycetota</taxon>
        <taxon>Planctomycetia</taxon>
        <taxon>Pirellulales</taxon>
        <taxon>Pirellulaceae</taxon>
        <taxon>Novipirellula</taxon>
    </lineage>
</organism>
<evidence type="ECO:0000313" key="2">
    <source>
        <dbReference type="Proteomes" id="UP000011991"/>
    </source>
</evidence>
<dbReference type="PATRIC" id="fig|1265738.3.peg.4843"/>
<dbReference type="AlphaFoldDB" id="M5RSA0"/>
<dbReference type="EMBL" id="ANOG01000687">
    <property type="protein sequence ID" value="EMI18257.1"/>
    <property type="molecule type" value="Genomic_DNA"/>
</dbReference>
<dbReference type="Proteomes" id="UP000011991">
    <property type="component" value="Unassembled WGS sequence"/>
</dbReference>
<reference evidence="1 2" key="1">
    <citation type="journal article" date="2013" name="Mar. Genomics">
        <title>Expression of sulfatases in Rhodopirellula baltica and the diversity of sulfatases in the genus Rhodopirellula.</title>
        <authorList>
            <person name="Wegner C.E."/>
            <person name="Richter-Heitmann T."/>
            <person name="Klindworth A."/>
            <person name="Klockow C."/>
            <person name="Richter M."/>
            <person name="Achstetter T."/>
            <person name="Glockner F.O."/>
            <person name="Harder J."/>
        </authorList>
    </citation>
    <scope>NUCLEOTIDE SEQUENCE [LARGE SCALE GENOMIC DNA]</scope>
    <source>
        <strain evidence="1 2">SM1</strain>
    </source>
</reference>